<dbReference type="Gene3D" id="1.10.150.240">
    <property type="entry name" value="Putative phosphatase, domain 2"/>
    <property type="match status" value="1"/>
</dbReference>
<organism evidence="1 2">
    <name type="scientific">Enterococcus florum</name>
    <dbReference type="NCBI Taxonomy" id="2480627"/>
    <lineage>
        <taxon>Bacteria</taxon>
        <taxon>Bacillati</taxon>
        <taxon>Bacillota</taxon>
        <taxon>Bacilli</taxon>
        <taxon>Lactobacillales</taxon>
        <taxon>Enterococcaceae</taxon>
        <taxon>Enterococcus</taxon>
    </lineage>
</organism>
<dbReference type="InterPro" id="IPR041492">
    <property type="entry name" value="HAD_2"/>
</dbReference>
<dbReference type="RefSeq" id="WP_146623266.1">
    <property type="nucleotide sequence ID" value="NZ_BJCC01000024.1"/>
</dbReference>
<evidence type="ECO:0000313" key="2">
    <source>
        <dbReference type="Proteomes" id="UP000290567"/>
    </source>
</evidence>
<accession>A0A4P5PNZ1</accession>
<dbReference type="InterPro" id="IPR023214">
    <property type="entry name" value="HAD_sf"/>
</dbReference>
<proteinExistence type="predicted"/>
<keyword evidence="2" id="KW-1185">Reference proteome</keyword>
<dbReference type="AlphaFoldDB" id="A0A4P5PNZ1"/>
<dbReference type="Pfam" id="PF13419">
    <property type="entry name" value="HAD_2"/>
    <property type="match status" value="1"/>
</dbReference>
<dbReference type="NCBIfam" id="TIGR01509">
    <property type="entry name" value="HAD-SF-IA-v3"/>
    <property type="match status" value="1"/>
</dbReference>
<dbReference type="PRINTS" id="PR00413">
    <property type="entry name" value="HADHALOGNASE"/>
</dbReference>
<dbReference type="SFLD" id="SFLDS00003">
    <property type="entry name" value="Haloacid_Dehalogenase"/>
    <property type="match status" value="1"/>
</dbReference>
<dbReference type="GO" id="GO:0005829">
    <property type="term" value="C:cytosol"/>
    <property type="evidence" value="ECO:0007669"/>
    <property type="project" value="TreeGrafter"/>
</dbReference>
<dbReference type="InterPro" id="IPR050155">
    <property type="entry name" value="HAD-like_hydrolase_sf"/>
</dbReference>
<dbReference type="EMBL" id="BJCC01000024">
    <property type="protein sequence ID" value="GCF94863.1"/>
    <property type="molecule type" value="Genomic_DNA"/>
</dbReference>
<evidence type="ECO:0000313" key="1">
    <source>
        <dbReference type="EMBL" id="GCF94863.1"/>
    </source>
</evidence>
<gene>
    <name evidence="1" type="ORF">NRIC_27540</name>
</gene>
<dbReference type="InterPro" id="IPR036412">
    <property type="entry name" value="HAD-like_sf"/>
</dbReference>
<dbReference type="SFLD" id="SFLDG01129">
    <property type="entry name" value="C1.5:_HAD__Beta-PGM__Phosphata"/>
    <property type="match status" value="1"/>
</dbReference>
<dbReference type="Proteomes" id="UP000290567">
    <property type="component" value="Unassembled WGS sequence"/>
</dbReference>
<dbReference type="NCBIfam" id="TIGR01549">
    <property type="entry name" value="HAD-SF-IA-v1"/>
    <property type="match status" value="1"/>
</dbReference>
<dbReference type="PANTHER" id="PTHR43434">
    <property type="entry name" value="PHOSPHOGLYCOLATE PHOSPHATASE"/>
    <property type="match status" value="1"/>
</dbReference>
<dbReference type="GO" id="GO:0006281">
    <property type="term" value="P:DNA repair"/>
    <property type="evidence" value="ECO:0007669"/>
    <property type="project" value="TreeGrafter"/>
</dbReference>
<reference evidence="2" key="1">
    <citation type="submission" date="2019-02" db="EMBL/GenBank/DDBJ databases">
        <title>Draft genome sequence of Enterococcus sp. Gos25-1.</title>
        <authorList>
            <person name="Tanaka N."/>
            <person name="Shiwa Y."/>
            <person name="Fujita N."/>
        </authorList>
    </citation>
    <scope>NUCLEOTIDE SEQUENCE [LARGE SCALE GENOMIC DNA]</scope>
    <source>
        <strain evidence="2">Gos25-1</strain>
    </source>
</reference>
<dbReference type="PANTHER" id="PTHR43434:SF26">
    <property type="entry name" value="PYROPHOSPHATASE PPAX"/>
    <property type="match status" value="1"/>
</dbReference>
<dbReference type="InterPro" id="IPR023198">
    <property type="entry name" value="PGP-like_dom2"/>
</dbReference>
<dbReference type="SUPFAM" id="SSF56784">
    <property type="entry name" value="HAD-like"/>
    <property type="match status" value="1"/>
</dbReference>
<dbReference type="OrthoDB" id="9792518at2"/>
<dbReference type="InterPro" id="IPR006439">
    <property type="entry name" value="HAD-SF_hydro_IA"/>
</dbReference>
<dbReference type="SFLD" id="SFLDG01135">
    <property type="entry name" value="C1.5.6:_HAD__Beta-PGM__Phospha"/>
    <property type="match status" value="1"/>
</dbReference>
<dbReference type="GO" id="GO:0008967">
    <property type="term" value="F:phosphoglycolate phosphatase activity"/>
    <property type="evidence" value="ECO:0007669"/>
    <property type="project" value="TreeGrafter"/>
</dbReference>
<name>A0A4P5PNZ1_9ENTE</name>
<dbReference type="Gene3D" id="3.40.50.1000">
    <property type="entry name" value="HAD superfamily/HAD-like"/>
    <property type="match status" value="1"/>
</dbReference>
<sequence>MIKTILFDVDGTLIDTEYVSVQSLKETLKEERNLTLSDKELEFSLGIPGARALERFTDSPEEIEQLLASWMKRMREYTHHARLFNGILELLQELKQLGYRLGVVTSKLRSDAVVEFAAFGLNTFFDVIITADDTPLHKPNPEPLLKALEELNADNQASLYIGDSLYDMLCAESSGVDFLLARWGAKEKPEFSRAAYQLETPADLLPYLKGR</sequence>
<protein>
    <submittedName>
        <fullName evidence="1">Phosphatase</fullName>
    </submittedName>
</protein>
<comment type="caution">
    <text evidence="1">The sequence shown here is derived from an EMBL/GenBank/DDBJ whole genome shotgun (WGS) entry which is preliminary data.</text>
</comment>